<dbReference type="RefSeq" id="WP_161862691.1">
    <property type="nucleotide sequence ID" value="NZ_CP046620.1"/>
</dbReference>
<evidence type="ECO:0000313" key="3">
    <source>
        <dbReference type="Proteomes" id="UP000464495"/>
    </source>
</evidence>
<organism evidence="2 3">
    <name type="scientific">Algicella marina</name>
    <dbReference type="NCBI Taxonomy" id="2683284"/>
    <lineage>
        <taxon>Bacteria</taxon>
        <taxon>Pseudomonadati</taxon>
        <taxon>Pseudomonadota</taxon>
        <taxon>Alphaproteobacteria</taxon>
        <taxon>Rhodobacterales</taxon>
        <taxon>Paracoccaceae</taxon>
        <taxon>Algicella</taxon>
    </lineage>
</organism>
<evidence type="ECO:0000259" key="1">
    <source>
        <dbReference type="Pfam" id="PF09977"/>
    </source>
</evidence>
<reference evidence="2 3" key="1">
    <citation type="submission" date="2019-12" db="EMBL/GenBank/DDBJ databases">
        <title>Complete genome sequence of Algicella marina strain 9Alg 56(T) isolated from the red alga Tichocarpus crinitus.</title>
        <authorList>
            <person name="Kim S.-G."/>
            <person name="Nedashkovskaya O.I."/>
        </authorList>
    </citation>
    <scope>NUCLEOTIDE SEQUENCE [LARGE SCALE GENOMIC DNA]</scope>
    <source>
        <strain evidence="2 3">9Alg 56</strain>
    </source>
</reference>
<protein>
    <recommendedName>
        <fullName evidence="1">DUF2134 domain-containing protein</fullName>
    </recommendedName>
</protein>
<dbReference type="EMBL" id="CP046620">
    <property type="protein sequence ID" value="QHQ36140.1"/>
    <property type="molecule type" value="Genomic_DNA"/>
</dbReference>
<sequence>MFDFLARRAARTLVEEDGWVTMQSIFWTIILLATGGLSVDVAQAWRIQTMLQAAADAATHAAATAMIRNDDSVIDGLDPTEVALQRVKANLDSPQMANIALASDVQFGRWDQETGAFDTDDADPDAVRVTLRRTSNRDNPVPTYFLHFGGLDYWNVSASSTARVFESDRARCEDPILTTRTRVDVENTNLFLGVCIKAQVDAQVAQNGAWIPEHVVGLINSGLLTSLPTNVLNTEVASLTFGGFLGGVVDIITDPLTAILSTEAELSASLADAVAQADAVISLQDLSFADVAANQSLHVTCRADEVLMIPADVALPGVTLFSDCPVKVAQDARISSTIIISNLWSILDAELPNGLPHALALNSRNTCGPGDGVRILVFVDIAAAAQIDVFNIAPLTYVLASAEIGRETHGSGGGNLGLDLEVAGGLLTDLLLEDLGGLCLGANFMLETKAVALAH</sequence>
<keyword evidence="3" id="KW-1185">Reference proteome</keyword>
<dbReference type="KEGG" id="amaq:GO499_13670"/>
<feature type="domain" description="DUF2134" evidence="1">
    <location>
        <begin position="62"/>
        <end position="162"/>
    </location>
</feature>
<dbReference type="AlphaFoldDB" id="A0A6P1T345"/>
<dbReference type="InterPro" id="IPR018705">
    <property type="entry name" value="DUF2134_membrane"/>
</dbReference>
<dbReference type="Proteomes" id="UP000464495">
    <property type="component" value="Chromosome"/>
</dbReference>
<gene>
    <name evidence="2" type="ORF">GO499_13670</name>
</gene>
<name>A0A6P1T345_9RHOB</name>
<evidence type="ECO:0000313" key="2">
    <source>
        <dbReference type="EMBL" id="QHQ36140.1"/>
    </source>
</evidence>
<accession>A0A6P1T345</accession>
<proteinExistence type="predicted"/>
<dbReference type="Pfam" id="PF09977">
    <property type="entry name" value="Tad_C"/>
    <property type="match status" value="1"/>
</dbReference>